<sequence length="198" mass="22468">MKIYDFIVKDIQDEDFSLSEYKGKVLLVINGATGCGFTPQYDGLQGLYEKYSPDGFEILDFPSNQFLEQAPGTNEEIVGFCKLSFGVEFKQFAKIKVNGENEEPLYKYLKSTVDETKNDGTDKFYQKVKGYTPGIAEKDIRWNFTKFLIDSKGTVVARFAPTVTPEEIEKYVIELLQQNNDENNTETVCSSDFSKGCI</sequence>
<dbReference type="GO" id="GO:0004602">
    <property type="term" value="F:glutathione peroxidase activity"/>
    <property type="evidence" value="ECO:0007669"/>
    <property type="project" value="UniProtKB-EC"/>
</dbReference>
<keyword evidence="3 4" id="KW-0560">Oxidoreductase</keyword>
<organism evidence="5 6">
    <name type="scientific">Sedimentibacter acidaminivorans</name>
    <dbReference type="NCBI Taxonomy" id="913099"/>
    <lineage>
        <taxon>Bacteria</taxon>
        <taxon>Bacillati</taxon>
        <taxon>Bacillota</taxon>
        <taxon>Tissierellia</taxon>
        <taxon>Sedimentibacter</taxon>
    </lineage>
</organism>
<dbReference type="CDD" id="cd00340">
    <property type="entry name" value="GSH_Peroxidase"/>
    <property type="match status" value="1"/>
</dbReference>
<evidence type="ECO:0000256" key="2">
    <source>
        <dbReference type="ARBA" id="ARBA00022559"/>
    </source>
</evidence>
<dbReference type="PROSITE" id="PS00763">
    <property type="entry name" value="GLUTATHIONE_PEROXID_2"/>
    <property type="match status" value="1"/>
</dbReference>
<gene>
    <name evidence="5" type="ORF">J2Z76_000932</name>
</gene>
<accession>A0ABS4GBL9</accession>
<evidence type="ECO:0000313" key="6">
    <source>
        <dbReference type="Proteomes" id="UP001519342"/>
    </source>
</evidence>
<dbReference type="PRINTS" id="PR01011">
    <property type="entry name" value="GLUTPROXDASE"/>
</dbReference>
<keyword evidence="6" id="KW-1185">Reference proteome</keyword>
<dbReference type="InterPro" id="IPR036249">
    <property type="entry name" value="Thioredoxin-like_sf"/>
</dbReference>
<dbReference type="PIRSF" id="PIRSF000303">
    <property type="entry name" value="Glutathion_perox"/>
    <property type="match status" value="1"/>
</dbReference>
<evidence type="ECO:0000313" key="5">
    <source>
        <dbReference type="EMBL" id="MBP1925075.1"/>
    </source>
</evidence>
<reference evidence="5 6" key="1">
    <citation type="submission" date="2021-03" db="EMBL/GenBank/DDBJ databases">
        <title>Genomic Encyclopedia of Type Strains, Phase IV (KMG-IV): sequencing the most valuable type-strain genomes for metagenomic binning, comparative biology and taxonomic classification.</title>
        <authorList>
            <person name="Goeker M."/>
        </authorList>
    </citation>
    <scope>NUCLEOTIDE SEQUENCE [LARGE SCALE GENOMIC DNA]</scope>
    <source>
        <strain evidence="5 6">DSM 24004</strain>
    </source>
</reference>
<name>A0ABS4GBL9_9FIRM</name>
<dbReference type="Pfam" id="PF00255">
    <property type="entry name" value="GSHPx"/>
    <property type="match status" value="1"/>
</dbReference>
<dbReference type="InterPro" id="IPR000889">
    <property type="entry name" value="Glutathione_peroxidase"/>
</dbReference>
<protein>
    <recommendedName>
        <fullName evidence="4">Glutathione peroxidase</fullName>
    </recommendedName>
</protein>
<dbReference type="PANTHER" id="PTHR11592:SF78">
    <property type="entry name" value="GLUTATHIONE PEROXIDASE"/>
    <property type="match status" value="1"/>
</dbReference>
<dbReference type="PROSITE" id="PS51257">
    <property type="entry name" value="PROKAR_LIPOPROTEIN"/>
    <property type="match status" value="1"/>
</dbReference>
<dbReference type="EMBL" id="JAGGKS010000002">
    <property type="protein sequence ID" value="MBP1925075.1"/>
    <property type="molecule type" value="Genomic_DNA"/>
</dbReference>
<comment type="similarity">
    <text evidence="1 4">Belongs to the glutathione peroxidase family.</text>
</comment>
<dbReference type="PROSITE" id="PS51355">
    <property type="entry name" value="GLUTATHIONE_PEROXID_3"/>
    <property type="match status" value="1"/>
</dbReference>
<evidence type="ECO:0000256" key="1">
    <source>
        <dbReference type="ARBA" id="ARBA00006926"/>
    </source>
</evidence>
<dbReference type="RefSeq" id="WP_209510825.1">
    <property type="nucleotide sequence ID" value="NZ_JAGGKS010000002.1"/>
</dbReference>
<dbReference type="InterPro" id="IPR029760">
    <property type="entry name" value="GPX_CS"/>
</dbReference>
<dbReference type="SUPFAM" id="SSF52833">
    <property type="entry name" value="Thioredoxin-like"/>
    <property type="match status" value="1"/>
</dbReference>
<evidence type="ECO:0000256" key="4">
    <source>
        <dbReference type="RuleBase" id="RU000499"/>
    </source>
</evidence>
<dbReference type="PANTHER" id="PTHR11592">
    <property type="entry name" value="GLUTATHIONE PEROXIDASE"/>
    <property type="match status" value="1"/>
</dbReference>
<dbReference type="Gene3D" id="3.40.30.10">
    <property type="entry name" value="Glutaredoxin"/>
    <property type="match status" value="1"/>
</dbReference>
<comment type="caution">
    <text evidence="5">The sequence shown here is derived from an EMBL/GenBank/DDBJ whole genome shotgun (WGS) entry which is preliminary data.</text>
</comment>
<proteinExistence type="inferred from homology"/>
<keyword evidence="2 4" id="KW-0575">Peroxidase</keyword>
<dbReference type="Proteomes" id="UP001519342">
    <property type="component" value="Unassembled WGS sequence"/>
</dbReference>
<evidence type="ECO:0000256" key="3">
    <source>
        <dbReference type="ARBA" id="ARBA00023002"/>
    </source>
</evidence>